<accession>A0ABX9KWI0</accession>
<gene>
    <name evidence="2" type="ORF">D0U04_09825</name>
</gene>
<keyword evidence="3" id="KW-1185">Reference proteome</keyword>
<evidence type="ECO:0000256" key="1">
    <source>
        <dbReference type="SAM" id="MobiDB-lite"/>
    </source>
</evidence>
<sequence>MNVPTSFRNEATSVPIPSHNEATNVPTPFRNEATNISMPSHKGCNCLPQNILQGNTQDISVQVPPPSPPTSG</sequence>
<proteinExistence type="predicted"/>
<feature type="compositionally biased region" description="Polar residues" evidence="1">
    <location>
        <begin position="1"/>
        <end position="12"/>
    </location>
</feature>
<name>A0ABX9KWI0_9BACI</name>
<feature type="compositionally biased region" description="Polar residues" evidence="1">
    <location>
        <begin position="20"/>
        <end position="38"/>
    </location>
</feature>
<feature type="region of interest" description="Disordered" evidence="1">
    <location>
        <begin position="1"/>
        <end position="43"/>
    </location>
</feature>
<protein>
    <submittedName>
        <fullName evidence="2">Uncharacterized protein</fullName>
    </submittedName>
</protein>
<evidence type="ECO:0000313" key="2">
    <source>
        <dbReference type="EMBL" id="RFT67059.1"/>
    </source>
</evidence>
<evidence type="ECO:0000313" key="3">
    <source>
        <dbReference type="Proteomes" id="UP000264294"/>
    </source>
</evidence>
<comment type="caution">
    <text evidence="2">The sequence shown here is derived from an EMBL/GenBank/DDBJ whole genome shotgun (WGS) entry which is preliminary data.</text>
</comment>
<organism evidence="2 3">
    <name type="scientific">Bacillus clarus</name>
    <dbReference type="NCBI Taxonomy" id="2338372"/>
    <lineage>
        <taxon>Bacteria</taxon>
        <taxon>Bacillati</taxon>
        <taxon>Bacillota</taxon>
        <taxon>Bacilli</taxon>
        <taxon>Bacillales</taxon>
        <taxon>Bacillaceae</taxon>
        <taxon>Bacillus</taxon>
        <taxon>Bacillus cereus group</taxon>
    </lineage>
</organism>
<reference evidence="2 3" key="1">
    <citation type="submission" date="2018-08" db="EMBL/GenBank/DDBJ databases">
        <title>Bacillus clarus sp. nov. strain PS00077A.</title>
        <authorList>
            <person name="Mendez Acevedo M."/>
            <person name="Carroll L."/>
            <person name="Mukherjee M."/>
            <person name="Wiedmann M."/>
            <person name="Kovac J."/>
        </authorList>
    </citation>
    <scope>NUCLEOTIDE SEQUENCE [LARGE SCALE GENOMIC DNA]</scope>
    <source>
        <strain evidence="2 3">PS00077A</strain>
    </source>
</reference>
<dbReference type="EMBL" id="QVOD01000009">
    <property type="protein sequence ID" value="RFT67059.1"/>
    <property type="molecule type" value="Genomic_DNA"/>
</dbReference>
<dbReference type="RefSeq" id="WP_042983358.1">
    <property type="nucleotide sequence ID" value="NZ_JMQC01000008.1"/>
</dbReference>
<dbReference type="Proteomes" id="UP000264294">
    <property type="component" value="Unassembled WGS sequence"/>
</dbReference>